<dbReference type="OrthoDB" id="1796540at2"/>
<sequence>MDSKEKYLKSFEEFEEKQNQEPIELKESEFVDLKELINGLTYSTVEIYDSIRDREMRLVSDGNRCELSLRSEFIPLQTLVIKNIVFTPKQKGIGSKVLSWLINYSVSKGFDRIVLENVNTDEGLNFAKSKGFTKCYNPSSEFFPILNDELMGDYQLEL</sequence>
<dbReference type="Proteomes" id="UP000276443">
    <property type="component" value="Unassembled WGS sequence"/>
</dbReference>
<evidence type="ECO:0008006" key="3">
    <source>
        <dbReference type="Google" id="ProtNLM"/>
    </source>
</evidence>
<dbReference type="Gene3D" id="3.40.630.30">
    <property type="match status" value="1"/>
</dbReference>
<keyword evidence="2" id="KW-1185">Reference proteome</keyword>
<dbReference type="EMBL" id="RKRF01000002">
    <property type="protein sequence ID" value="RPF57032.1"/>
    <property type="molecule type" value="Genomic_DNA"/>
</dbReference>
<dbReference type="InterPro" id="IPR016181">
    <property type="entry name" value="Acyl_CoA_acyltransferase"/>
</dbReference>
<protein>
    <recommendedName>
        <fullName evidence="3">N-acetyltransferase domain-containing protein</fullName>
    </recommendedName>
</protein>
<evidence type="ECO:0000313" key="1">
    <source>
        <dbReference type="EMBL" id="RPF57032.1"/>
    </source>
</evidence>
<gene>
    <name evidence="1" type="ORF">EDC24_0080</name>
</gene>
<dbReference type="RefSeq" id="WP_124218906.1">
    <property type="nucleotide sequence ID" value="NZ_RKRF01000002.1"/>
</dbReference>
<dbReference type="AlphaFoldDB" id="A0A3N5CB10"/>
<comment type="caution">
    <text evidence="1">The sequence shown here is derived from an EMBL/GenBank/DDBJ whole genome shotgun (WGS) entry which is preliminary data.</text>
</comment>
<organism evidence="1 2">
    <name type="scientific">Aquisalibacillus elongatus</name>
    <dbReference type="NCBI Taxonomy" id="485577"/>
    <lineage>
        <taxon>Bacteria</taxon>
        <taxon>Bacillati</taxon>
        <taxon>Bacillota</taxon>
        <taxon>Bacilli</taxon>
        <taxon>Bacillales</taxon>
        <taxon>Bacillaceae</taxon>
        <taxon>Aquisalibacillus</taxon>
    </lineage>
</organism>
<name>A0A3N5CB10_9BACI</name>
<evidence type="ECO:0000313" key="2">
    <source>
        <dbReference type="Proteomes" id="UP000276443"/>
    </source>
</evidence>
<proteinExistence type="predicted"/>
<reference evidence="1 2" key="1">
    <citation type="submission" date="2018-11" db="EMBL/GenBank/DDBJ databases">
        <title>Genomic Encyclopedia of Type Strains, Phase IV (KMG-IV): sequencing the most valuable type-strain genomes for metagenomic binning, comparative biology and taxonomic classification.</title>
        <authorList>
            <person name="Goeker M."/>
        </authorList>
    </citation>
    <scope>NUCLEOTIDE SEQUENCE [LARGE SCALE GENOMIC DNA]</scope>
    <source>
        <strain evidence="1 2">DSM 18090</strain>
    </source>
</reference>
<accession>A0A3N5CB10</accession>
<dbReference type="SUPFAM" id="SSF55729">
    <property type="entry name" value="Acyl-CoA N-acyltransferases (Nat)"/>
    <property type="match status" value="1"/>
</dbReference>